<feature type="domain" description="Orn/Lys/Arg decarboxylase C-terminal" evidence="7">
    <location>
        <begin position="410"/>
        <end position="448"/>
    </location>
</feature>
<dbReference type="PANTHER" id="PTHR43277">
    <property type="entry name" value="ARGININE DECARBOXYLASE"/>
    <property type="match status" value="1"/>
</dbReference>
<dbReference type="InterPro" id="IPR000310">
    <property type="entry name" value="Orn/Lys/Arg_deCO2ase_major_dom"/>
</dbReference>
<evidence type="ECO:0000313" key="8">
    <source>
        <dbReference type="EMBL" id="SIT93427.1"/>
    </source>
</evidence>
<comment type="cofactor">
    <cofactor evidence="1">
        <name>pyridoxal 5'-phosphate</name>
        <dbReference type="ChEBI" id="CHEBI:597326"/>
    </cofactor>
</comment>
<gene>
    <name evidence="8" type="ORF">SAMN05428946_3037</name>
</gene>
<comment type="similarity">
    <text evidence="2">Belongs to the Orn/Lys/Arg decarboxylase class-I family.</text>
</comment>
<dbReference type="InterPro" id="IPR036633">
    <property type="entry name" value="Prn/Lys/Arg_de-COase_C_sf"/>
</dbReference>
<keyword evidence="9" id="KW-1185">Reference proteome</keyword>
<dbReference type="AlphaFoldDB" id="A0A1U7PTS3"/>
<dbReference type="GO" id="GO:0016831">
    <property type="term" value="F:carboxy-lyase activity"/>
    <property type="evidence" value="ECO:0007669"/>
    <property type="project" value="UniProtKB-KW"/>
</dbReference>
<dbReference type="Gene3D" id="3.90.105.10">
    <property type="entry name" value="Molybdopterin biosynthesis moea protein, domain 2"/>
    <property type="match status" value="1"/>
</dbReference>
<feature type="domain" description="Orn/Lys/Arg decarboxylases family 1 pyridoxal-P attachment site" evidence="6">
    <location>
        <begin position="9"/>
        <end position="278"/>
    </location>
</feature>
<evidence type="ECO:0000259" key="6">
    <source>
        <dbReference type="Pfam" id="PF01276"/>
    </source>
</evidence>
<dbReference type="InterPro" id="IPR008286">
    <property type="entry name" value="Prn/Lys/Arg_de-COase_C"/>
</dbReference>
<protein>
    <submittedName>
        <fullName evidence="8">Arginine/lysine/ornithine decarboxylase</fullName>
    </submittedName>
</protein>
<evidence type="ECO:0000256" key="4">
    <source>
        <dbReference type="ARBA" id="ARBA00022898"/>
    </source>
</evidence>
<name>A0A1U7PTS3_9BACI</name>
<dbReference type="InterPro" id="IPR052357">
    <property type="entry name" value="Orn_Lys_Arg_decarboxylase-I"/>
</dbReference>
<evidence type="ECO:0000256" key="1">
    <source>
        <dbReference type="ARBA" id="ARBA00001933"/>
    </source>
</evidence>
<dbReference type="EMBL" id="FTPL01000006">
    <property type="protein sequence ID" value="SIT93427.1"/>
    <property type="molecule type" value="Genomic_DNA"/>
</dbReference>
<evidence type="ECO:0000259" key="7">
    <source>
        <dbReference type="Pfam" id="PF03711"/>
    </source>
</evidence>
<dbReference type="SUPFAM" id="SSF53383">
    <property type="entry name" value="PLP-dependent transferases"/>
    <property type="match status" value="1"/>
</dbReference>
<dbReference type="Pfam" id="PF03711">
    <property type="entry name" value="OKR_DC_1_C"/>
    <property type="match status" value="1"/>
</dbReference>
<keyword evidence="3" id="KW-0210">Decarboxylase</keyword>
<dbReference type="Gene3D" id="3.40.640.10">
    <property type="entry name" value="Type I PLP-dependent aspartate aminotransferase-like (Major domain)"/>
    <property type="match status" value="1"/>
</dbReference>
<dbReference type="InterPro" id="IPR015421">
    <property type="entry name" value="PyrdxlP-dep_Trfase_major"/>
</dbReference>
<accession>A0A1U7PTS3</accession>
<dbReference type="STRING" id="550447.SAMN05428946_3037"/>
<reference evidence="9" key="1">
    <citation type="submission" date="2017-01" db="EMBL/GenBank/DDBJ databases">
        <authorList>
            <person name="Varghese N."/>
            <person name="Submissions S."/>
        </authorList>
    </citation>
    <scope>NUCLEOTIDE SEQUENCE [LARGE SCALE GENOMIC DNA]</scope>
    <source>
        <strain evidence="9">MNA4</strain>
    </source>
</reference>
<evidence type="ECO:0000256" key="5">
    <source>
        <dbReference type="ARBA" id="ARBA00023239"/>
    </source>
</evidence>
<keyword evidence="4" id="KW-0663">Pyridoxal phosphate</keyword>
<dbReference type="SUPFAM" id="SSF55904">
    <property type="entry name" value="Ornithine decarboxylase C-terminal domain"/>
    <property type="match status" value="1"/>
</dbReference>
<dbReference type="OrthoDB" id="9815233at2"/>
<evidence type="ECO:0000313" key="9">
    <source>
        <dbReference type="Proteomes" id="UP000187550"/>
    </source>
</evidence>
<dbReference type="Pfam" id="PF01276">
    <property type="entry name" value="OKR_DC_1"/>
    <property type="match status" value="1"/>
</dbReference>
<organism evidence="8 9">
    <name type="scientific">Edaphobacillus lindanitolerans</name>
    <dbReference type="NCBI Taxonomy" id="550447"/>
    <lineage>
        <taxon>Bacteria</taxon>
        <taxon>Bacillati</taxon>
        <taxon>Bacillota</taxon>
        <taxon>Bacilli</taxon>
        <taxon>Bacillales</taxon>
        <taxon>Bacillaceae</taxon>
        <taxon>Edaphobacillus</taxon>
    </lineage>
</organism>
<dbReference type="Proteomes" id="UP000187550">
    <property type="component" value="Unassembled WGS sequence"/>
</dbReference>
<proteinExistence type="inferred from homology"/>
<dbReference type="InterPro" id="IPR015424">
    <property type="entry name" value="PyrdxlP-dep_Trfase"/>
</dbReference>
<dbReference type="RefSeq" id="WP_076760185.1">
    <property type="nucleotide sequence ID" value="NZ_FTPL01000006.1"/>
</dbReference>
<dbReference type="PANTHER" id="PTHR43277:SF3">
    <property type="entry name" value="DECARBOXYLASE, PUTATIVE-RELATED"/>
    <property type="match status" value="1"/>
</dbReference>
<sequence length="483" mass="51778">MSDSQQRRPVVGMLEAFAKRGPISFHVPGHKNGDITGLPAGIRSILSWDVTELPGLDDLHAPEEAILEAQQLLADWSGAARSFFLVNGSTTGNLAMILSVCRPGDRILVQRNAHKSVFNGLSLAGAKPVYLSPEWDECSLAAGHVPAEIVREAVSLYPEAKGVILTNPTYYGVVSTELPEISAICRQAGIPLLVDEAHGAHFGAGDAFPVSSLRQGADIVVQSAHKTLPAMTMGSYLHIAEGSRVSHETVARQLGILQSSSPSYPLMASLDDARHFIATYQPADQESFLARRAQFIRALASIRSLNVVETGDPLKLLVRSEGLTGTALQEAFVEKGVHPELADPYQVLLMLPLLKKGHEDNLDEAVRRIREAMGTMGESAKPAPPAPSGHAPDIMEAELPPAEDPGIPAEWIQWTEAEGRISASSLIPYPPGIPLVLPGERITGETVSRIGILLGAGVPFQGRHRLKEGLIPVLLQSSEAYII</sequence>
<evidence type="ECO:0000256" key="2">
    <source>
        <dbReference type="ARBA" id="ARBA00010671"/>
    </source>
</evidence>
<keyword evidence="5" id="KW-0456">Lyase</keyword>
<evidence type="ECO:0000256" key="3">
    <source>
        <dbReference type="ARBA" id="ARBA00022793"/>
    </source>
</evidence>